<dbReference type="AlphaFoldDB" id="A0A8J7K4B7"/>
<evidence type="ECO:0000313" key="2">
    <source>
        <dbReference type="Proteomes" id="UP000620559"/>
    </source>
</evidence>
<protein>
    <submittedName>
        <fullName evidence="1">Type II toxin-antitoxin system VapB family antitoxin</fullName>
    </submittedName>
</protein>
<proteinExistence type="predicted"/>
<comment type="caution">
    <text evidence="1">The sequence shown here is derived from an EMBL/GenBank/DDBJ whole genome shotgun (WGS) entry which is preliminary data.</text>
</comment>
<dbReference type="InterPro" id="IPR019239">
    <property type="entry name" value="VapB_antitoxin"/>
</dbReference>
<dbReference type="EMBL" id="JADEWL010000213">
    <property type="protein sequence ID" value="MBE9216856.1"/>
    <property type="molecule type" value="Genomic_DNA"/>
</dbReference>
<name>A0A8J7K4B7_9CYAN</name>
<accession>A0A8J7K4B7</accession>
<dbReference type="RefSeq" id="WP_193925681.1">
    <property type="nucleotide sequence ID" value="NZ_JADEWL010000213.1"/>
</dbReference>
<sequence>MQENSLQINENLLQEALALGNYQSRSAVIEAALHEYIQRHKQLKVTELFGTIDYESDYDYKQQRQQI</sequence>
<evidence type="ECO:0000313" key="1">
    <source>
        <dbReference type="EMBL" id="MBE9216856.1"/>
    </source>
</evidence>
<reference evidence="1" key="1">
    <citation type="submission" date="2020-10" db="EMBL/GenBank/DDBJ databases">
        <authorList>
            <person name="Castelo-Branco R."/>
            <person name="Eusebio N."/>
            <person name="Adriana R."/>
            <person name="Vieira A."/>
            <person name="Brugerolle De Fraissinette N."/>
            <person name="Rezende De Castro R."/>
            <person name="Schneider M.P."/>
            <person name="Vasconcelos V."/>
            <person name="Leao P.N."/>
        </authorList>
    </citation>
    <scope>NUCLEOTIDE SEQUENCE</scope>
    <source>
        <strain evidence="1">LEGE 06105</strain>
    </source>
</reference>
<dbReference type="Proteomes" id="UP000620559">
    <property type="component" value="Unassembled WGS sequence"/>
</dbReference>
<organism evidence="1 2">
    <name type="scientific">Plectonema cf. radiosum LEGE 06105</name>
    <dbReference type="NCBI Taxonomy" id="945769"/>
    <lineage>
        <taxon>Bacteria</taxon>
        <taxon>Bacillati</taxon>
        <taxon>Cyanobacteriota</taxon>
        <taxon>Cyanophyceae</taxon>
        <taxon>Oscillatoriophycideae</taxon>
        <taxon>Oscillatoriales</taxon>
        <taxon>Microcoleaceae</taxon>
        <taxon>Plectonema</taxon>
    </lineage>
</organism>
<keyword evidence="2" id="KW-1185">Reference proteome</keyword>
<dbReference type="Pfam" id="PF09957">
    <property type="entry name" value="VapB_antitoxin"/>
    <property type="match status" value="1"/>
</dbReference>
<gene>
    <name evidence="1" type="ORF">IQ247_30120</name>
</gene>